<evidence type="ECO:0000256" key="1">
    <source>
        <dbReference type="ARBA" id="ARBA00004429"/>
    </source>
</evidence>
<reference evidence="11" key="1">
    <citation type="journal article" date="2019" name="Int. J. Syst. Evol. Microbiol.">
        <title>The Global Catalogue of Microorganisms (GCM) 10K type strain sequencing project: providing services to taxonomists for standard genome sequencing and annotation.</title>
        <authorList>
            <consortium name="The Broad Institute Genomics Platform"/>
            <consortium name="The Broad Institute Genome Sequencing Center for Infectious Disease"/>
            <person name="Wu L."/>
            <person name="Ma J."/>
        </authorList>
    </citation>
    <scope>NUCLEOTIDE SEQUENCE [LARGE SCALE GENOMIC DNA]</scope>
    <source>
        <strain evidence="11">CCUG 55131</strain>
    </source>
</reference>
<dbReference type="RefSeq" id="WP_377390829.1">
    <property type="nucleotide sequence ID" value="NZ_JBHUIX010000013.1"/>
</dbReference>
<keyword evidence="5 9" id="KW-0812">Transmembrane</keyword>
<dbReference type="PANTHER" id="PTHR30574:SF1">
    <property type="entry name" value="SULPHUR TRANSPORT DOMAIN-CONTAINING PROTEIN"/>
    <property type="match status" value="1"/>
</dbReference>
<feature type="transmembrane region" description="Helical" evidence="9">
    <location>
        <begin position="122"/>
        <end position="139"/>
    </location>
</feature>
<evidence type="ECO:0000256" key="6">
    <source>
        <dbReference type="ARBA" id="ARBA00022989"/>
    </source>
</evidence>
<keyword evidence="3" id="KW-1003">Cell membrane</keyword>
<gene>
    <name evidence="10" type="ORF">ACFSM0_12470</name>
</gene>
<feature type="transmembrane region" description="Helical" evidence="9">
    <location>
        <begin position="56"/>
        <end position="79"/>
    </location>
</feature>
<comment type="similarity">
    <text evidence="8">Belongs to the TsuA/YedE (TC 9.B.102) family.</text>
</comment>
<dbReference type="PANTHER" id="PTHR30574">
    <property type="entry name" value="INNER MEMBRANE PROTEIN YEDE"/>
    <property type="match status" value="1"/>
</dbReference>
<keyword evidence="2" id="KW-0813">Transport</keyword>
<feature type="transmembrane region" description="Helical" evidence="9">
    <location>
        <begin position="12"/>
        <end position="35"/>
    </location>
</feature>
<evidence type="ECO:0000256" key="7">
    <source>
        <dbReference type="ARBA" id="ARBA00023136"/>
    </source>
</evidence>
<comment type="subcellular location">
    <subcellularLocation>
        <location evidence="1">Cell inner membrane</location>
        <topology evidence="1">Multi-pass membrane protein</topology>
    </subcellularLocation>
</comment>
<feature type="transmembrane region" description="Helical" evidence="9">
    <location>
        <begin position="85"/>
        <end position="102"/>
    </location>
</feature>
<comment type="caution">
    <text evidence="10">The sequence shown here is derived from an EMBL/GenBank/DDBJ whole genome shotgun (WGS) entry which is preliminary data.</text>
</comment>
<evidence type="ECO:0000313" key="11">
    <source>
        <dbReference type="Proteomes" id="UP001597413"/>
    </source>
</evidence>
<evidence type="ECO:0000256" key="5">
    <source>
        <dbReference type="ARBA" id="ARBA00022692"/>
    </source>
</evidence>
<sequence>MPPLFTQTHLLGLAGGVLIGTSAAVLLLGNGRILGASGILGRLVTRESRGADARDLAAFVAALALVPAIAALIGGAPAFHSQASLPVLVLAGLAVGLGTRMANGCTSGHGVVGMTRFSRRSILATVIALGTGFVTYHIAHSTLGAL</sequence>
<protein>
    <submittedName>
        <fullName evidence="10">YeeE/YedE family protein</fullName>
    </submittedName>
</protein>
<dbReference type="InterPro" id="IPR007272">
    <property type="entry name" value="Sulf_transp_TsuA/YedE"/>
</dbReference>
<name>A0ABW5A9B7_9RHOB</name>
<evidence type="ECO:0000256" key="2">
    <source>
        <dbReference type="ARBA" id="ARBA00022448"/>
    </source>
</evidence>
<keyword evidence="6 9" id="KW-1133">Transmembrane helix</keyword>
<organism evidence="10 11">
    <name type="scientific">Rhodobacter lacus</name>
    <dbReference type="NCBI Taxonomy" id="1641972"/>
    <lineage>
        <taxon>Bacteria</taxon>
        <taxon>Pseudomonadati</taxon>
        <taxon>Pseudomonadota</taxon>
        <taxon>Alphaproteobacteria</taxon>
        <taxon>Rhodobacterales</taxon>
        <taxon>Rhodobacter group</taxon>
        <taxon>Rhodobacter</taxon>
    </lineage>
</organism>
<dbReference type="EMBL" id="JBHUIX010000013">
    <property type="protein sequence ID" value="MFD2174903.1"/>
    <property type="molecule type" value="Genomic_DNA"/>
</dbReference>
<evidence type="ECO:0000256" key="8">
    <source>
        <dbReference type="ARBA" id="ARBA00035655"/>
    </source>
</evidence>
<accession>A0ABW5A9B7</accession>
<evidence type="ECO:0000313" key="10">
    <source>
        <dbReference type="EMBL" id="MFD2174903.1"/>
    </source>
</evidence>
<evidence type="ECO:0000256" key="9">
    <source>
        <dbReference type="SAM" id="Phobius"/>
    </source>
</evidence>
<dbReference type="Proteomes" id="UP001597413">
    <property type="component" value="Unassembled WGS sequence"/>
</dbReference>
<evidence type="ECO:0000256" key="3">
    <source>
        <dbReference type="ARBA" id="ARBA00022475"/>
    </source>
</evidence>
<proteinExistence type="inferred from homology"/>
<evidence type="ECO:0000256" key="4">
    <source>
        <dbReference type="ARBA" id="ARBA00022519"/>
    </source>
</evidence>
<keyword evidence="11" id="KW-1185">Reference proteome</keyword>
<keyword evidence="4" id="KW-0997">Cell inner membrane</keyword>
<keyword evidence="7 9" id="KW-0472">Membrane</keyword>